<name>A0ABN2N4R8_9MICO</name>
<dbReference type="Pfam" id="PF07362">
    <property type="entry name" value="CcdA"/>
    <property type="match status" value="1"/>
</dbReference>
<accession>A0ABN2N4R8</accession>
<evidence type="ECO:0000256" key="1">
    <source>
        <dbReference type="ARBA" id="ARBA00022649"/>
    </source>
</evidence>
<evidence type="ECO:0008006" key="4">
    <source>
        <dbReference type="Google" id="ProtNLM"/>
    </source>
</evidence>
<dbReference type="InterPro" id="IPR009956">
    <property type="entry name" value="Post-segregation_anti-tox_CcdA"/>
</dbReference>
<dbReference type="RefSeq" id="WP_344099459.1">
    <property type="nucleotide sequence ID" value="NZ_BAAANL010000001.1"/>
</dbReference>
<keyword evidence="3" id="KW-1185">Reference proteome</keyword>
<keyword evidence="1" id="KW-1277">Toxin-antitoxin system</keyword>
<protein>
    <recommendedName>
        <fullName evidence="4">Post-segregation antitoxin CcdA</fullName>
    </recommendedName>
</protein>
<dbReference type="Proteomes" id="UP001501094">
    <property type="component" value="Unassembled WGS sequence"/>
</dbReference>
<comment type="caution">
    <text evidence="2">The sequence shown here is derived from an EMBL/GenBank/DDBJ whole genome shotgun (WGS) entry which is preliminary data.</text>
</comment>
<sequence length="112" mass="12697">MTIAPERPPETIDFPPVAPPPKPFIPEYALAMSGTKRITVTLPTEQVELMRQYTTNISGFVADAVSEHIRSWNRSRALAEYQEQHGPFTEDERAAARARLNRVYVPDEEDSK</sequence>
<dbReference type="EMBL" id="BAAANL010000001">
    <property type="protein sequence ID" value="GAA1852663.1"/>
    <property type="molecule type" value="Genomic_DNA"/>
</dbReference>
<reference evidence="2 3" key="1">
    <citation type="journal article" date="2019" name="Int. J. Syst. Evol. Microbiol.">
        <title>The Global Catalogue of Microorganisms (GCM) 10K type strain sequencing project: providing services to taxonomists for standard genome sequencing and annotation.</title>
        <authorList>
            <consortium name="The Broad Institute Genomics Platform"/>
            <consortium name="The Broad Institute Genome Sequencing Center for Infectious Disease"/>
            <person name="Wu L."/>
            <person name="Ma J."/>
        </authorList>
    </citation>
    <scope>NUCLEOTIDE SEQUENCE [LARGE SCALE GENOMIC DNA]</scope>
    <source>
        <strain evidence="2 3">JCM 14326</strain>
    </source>
</reference>
<gene>
    <name evidence="2" type="ORF">GCM10009751_06570</name>
</gene>
<evidence type="ECO:0000313" key="2">
    <source>
        <dbReference type="EMBL" id="GAA1852663.1"/>
    </source>
</evidence>
<evidence type="ECO:0000313" key="3">
    <source>
        <dbReference type="Proteomes" id="UP001501094"/>
    </source>
</evidence>
<organism evidence="2 3">
    <name type="scientific">Myceligenerans crystallogenes</name>
    <dbReference type="NCBI Taxonomy" id="316335"/>
    <lineage>
        <taxon>Bacteria</taxon>
        <taxon>Bacillati</taxon>
        <taxon>Actinomycetota</taxon>
        <taxon>Actinomycetes</taxon>
        <taxon>Micrococcales</taxon>
        <taxon>Promicromonosporaceae</taxon>
        <taxon>Myceligenerans</taxon>
    </lineage>
</organism>
<proteinExistence type="predicted"/>